<sequence length="397" mass="44111">MSTSSTNGFRRLRFTDGDGTSYERIFSAEYNGRDLGTDTFVTEGTHYEYTIVGDDDLTLRTMRSEGGRRGGVIGPRDDHVVFWLTKGLLEMHFADRSRVIEPGSAYIASASEAYRFESADTVYNGVHLSDAFLRSVGDELGYRLPSGPLLFDQQDEAVAQREPLRRLVQDLAPALLDDRVVGPMRTALNRRLATVVLDTFPVRNRGDDVPVANRLRDAIRYVEAHAADRPSVPEIAAACGLSQRGLQDVFARTLGTTPNRFLRDHRLDCVRRALLHAAGDDGVTPIARQWGFTNPGRFAAAYRERFGEDPAATLRASRAAQPETGRSSWRVRRAVAHIERHVDAELTVEQIAEAAGVRPRRLQQLFQEECGQSPMAYVRALRSAARRNTRAGIGGRA</sequence>
<dbReference type="InterPro" id="IPR018060">
    <property type="entry name" value="HTH_AraC"/>
</dbReference>
<keyword evidence="1" id="KW-0805">Transcription regulation</keyword>
<protein>
    <submittedName>
        <fullName evidence="5">Helix-turn-helix transcriptional regulator</fullName>
    </submittedName>
</protein>
<dbReference type="Pfam" id="PF12833">
    <property type="entry name" value="HTH_18"/>
    <property type="match status" value="1"/>
</dbReference>
<keyword evidence="2" id="KW-0238">DNA-binding</keyword>
<dbReference type="PANTHER" id="PTHR46796">
    <property type="entry name" value="HTH-TYPE TRANSCRIPTIONAL ACTIVATOR RHAS-RELATED"/>
    <property type="match status" value="1"/>
</dbReference>
<dbReference type="SMART" id="SM00342">
    <property type="entry name" value="HTH_ARAC"/>
    <property type="match status" value="1"/>
</dbReference>
<dbReference type="Proteomes" id="UP000539146">
    <property type="component" value="Unassembled WGS sequence"/>
</dbReference>
<dbReference type="RefSeq" id="WP_175325994.1">
    <property type="nucleotide sequence ID" value="NZ_BAAAWP010000001.1"/>
</dbReference>
<dbReference type="GO" id="GO:0003700">
    <property type="term" value="F:DNA-binding transcription factor activity"/>
    <property type="evidence" value="ECO:0007669"/>
    <property type="project" value="InterPro"/>
</dbReference>
<evidence type="ECO:0000256" key="1">
    <source>
        <dbReference type="ARBA" id="ARBA00023015"/>
    </source>
</evidence>
<accession>A0A850DUY4</accession>
<name>A0A850DUY4_9MICO</name>
<dbReference type="GO" id="GO:0043565">
    <property type="term" value="F:sequence-specific DNA binding"/>
    <property type="evidence" value="ECO:0007669"/>
    <property type="project" value="InterPro"/>
</dbReference>
<evidence type="ECO:0000313" key="5">
    <source>
        <dbReference type="EMBL" id="NUU28298.1"/>
    </source>
</evidence>
<keyword evidence="3" id="KW-0804">Transcription</keyword>
<dbReference type="Gene3D" id="1.10.10.60">
    <property type="entry name" value="Homeodomain-like"/>
    <property type="match status" value="2"/>
</dbReference>
<gene>
    <name evidence="5" type="ORF">HP467_09280</name>
</gene>
<dbReference type="PANTHER" id="PTHR46796:SF12">
    <property type="entry name" value="HTH-TYPE DNA-BINDING TRANSCRIPTIONAL ACTIVATOR EUTR"/>
    <property type="match status" value="1"/>
</dbReference>
<dbReference type="InterPro" id="IPR050204">
    <property type="entry name" value="AraC_XylS_family_regulators"/>
</dbReference>
<dbReference type="InterPro" id="IPR009057">
    <property type="entry name" value="Homeodomain-like_sf"/>
</dbReference>
<feature type="domain" description="HTH araC/xylS-type" evidence="4">
    <location>
        <begin position="332"/>
        <end position="382"/>
    </location>
</feature>
<proteinExistence type="predicted"/>
<organism evidence="5 6">
    <name type="scientific">Curtobacterium citreum</name>
    <dbReference type="NCBI Taxonomy" id="2036"/>
    <lineage>
        <taxon>Bacteria</taxon>
        <taxon>Bacillati</taxon>
        <taxon>Actinomycetota</taxon>
        <taxon>Actinomycetes</taxon>
        <taxon>Micrococcales</taxon>
        <taxon>Microbacteriaceae</taxon>
        <taxon>Curtobacterium</taxon>
    </lineage>
</organism>
<feature type="domain" description="HTH araC/xylS-type" evidence="4">
    <location>
        <begin position="216"/>
        <end position="316"/>
    </location>
</feature>
<dbReference type="PROSITE" id="PS01124">
    <property type="entry name" value="HTH_ARAC_FAMILY_2"/>
    <property type="match status" value="2"/>
</dbReference>
<dbReference type="SUPFAM" id="SSF46689">
    <property type="entry name" value="Homeodomain-like"/>
    <property type="match status" value="2"/>
</dbReference>
<dbReference type="AlphaFoldDB" id="A0A850DUY4"/>
<evidence type="ECO:0000256" key="3">
    <source>
        <dbReference type="ARBA" id="ARBA00023163"/>
    </source>
</evidence>
<evidence type="ECO:0000313" key="6">
    <source>
        <dbReference type="Proteomes" id="UP000539146"/>
    </source>
</evidence>
<reference evidence="5 6" key="1">
    <citation type="submission" date="2020-05" db="EMBL/GenBank/DDBJ databases">
        <title>Genome Sequencing of Type Strains.</title>
        <authorList>
            <person name="Lemaire J.F."/>
            <person name="Inderbitzin P."/>
            <person name="Gregorio O.A."/>
            <person name="Collins S.B."/>
            <person name="Wespe N."/>
            <person name="Knight-Connoni V."/>
        </authorList>
    </citation>
    <scope>NUCLEOTIDE SEQUENCE [LARGE SCALE GENOMIC DNA]</scope>
    <source>
        <strain evidence="5 6">DSM 20512</strain>
    </source>
</reference>
<evidence type="ECO:0000259" key="4">
    <source>
        <dbReference type="PROSITE" id="PS01124"/>
    </source>
</evidence>
<evidence type="ECO:0000256" key="2">
    <source>
        <dbReference type="ARBA" id="ARBA00023125"/>
    </source>
</evidence>
<comment type="caution">
    <text evidence="5">The sequence shown here is derived from an EMBL/GenBank/DDBJ whole genome shotgun (WGS) entry which is preliminary data.</text>
</comment>
<dbReference type="EMBL" id="JABMCG010000104">
    <property type="protein sequence ID" value="NUU28298.1"/>
    <property type="molecule type" value="Genomic_DNA"/>
</dbReference>